<evidence type="ECO:0000313" key="2">
    <source>
        <dbReference type="Proteomes" id="UP000005446"/>
    </source>
</evidence>
<evidence type="ECO:0000313" key="1">
    <source>
        <dbReference type="EMBL" id="EHK98108.1"/>
    </source>
</evidence>
<dbReference type="EMBL" id="AGUE01000165">
    <property type="protein sequence ID" value="EHK98108.1"/>
    <property type="molecule type" value="Genomic_DNA"/>
</dbReference>
<dbReference type="HOGENOM" id="CLU_2812593_0_0_1"/>
<dbReference type="OrthoDB" id="10568327at2759"/>
<accession>H0ETT9</accession>
<name>H0ETT9_GLAL7</name>
<proteinExistence type="predicted"/>
<reference evidence="1 2" key="1">
    <citation type="journal article" date="2012" name="Eukaryot. Cell">
        <title>Genome sequence of the fungus Glarea lozoyensis: the first genome sequence of a species from the Helotiaceae family.</title>
        <authorList>
            <person name="Youssar L."/>
            <person name="Gruening B.A."/>
            <person name="Erxleben A."/>
            <person name="Guenther S."/>
            <person name="Huettel W."/>
        </authorList>
    </citation>
    <scope>NUCLEOTIDE SEQUENCE [LARGE SCALE GENOMIC DNA]</scope>
    <source>
        <strain evidence="2">ATCC 74030 / MF5533</strain>
    </source>
</reference>
<keyword evidence="2" id="KW-1185">Reference proteome</keyword>
<organism evidence="1 2">
    <name type="scientific">Glarea lozoyensis (strain ATCC 74030 / MF5533)</name>
    <dbReference type="NCBI Taxonomy" id="1104152"/>
    <lineage>
        <taxon>Eukaryota</taxon>
        <taxon>Fungi</taxon>
        <taxon>Dikarya</taxon>
        <taxon>Ascomycota</taxon>
        <taxon>Pezizomycotina</taxon>
        <taxon>Leotiomycetes</taxon>
        <taxon>Helotiales</taxon>
        <taxon>Helotiaceae</taxon>
        <taxon>Glarea</taxon>
    </lineage>
</organism>
<dbReference type="Proteomes" id="UP000005446">
    <property type="component" value="Unassembled WGS sequence"/>
</dbReference>
<sequence length="67" mass="7829">MDDPISANPGHAADLLWKHQLRQEHAAAMKMIQDLENRQSLVQQKANFHKKHWKWLFTGLGRTLRGK</sequence>
<protein>
    <submittedName>
        <fullName evidence="1">Uncharacterized protein</fullName>
    </submittedName>
</protein>
<comment type="caution">
    <text evidence="1">The sequence shown here is derived from an EMBL/GenBank/DDBJ whole genome shotgun (WGS) entry which is preliminary data.</text>
</comment>
<dbReference type="InParanoid" id="H0ETT9"/>
<dbReference type="AlphaFoldDB" id="H0ETT9"/>
<gene>
    <name evidence="1" type="ORF">M7I_6158</name>
</gene>